<accession>A0A1G2CWM7</accession>
<dbReference type="SUPFAM" id="SSF82544">
    <property type="entry name" value="GckA/TtuD-like"/>
    <property type="match status" value="1"/>
</dbReference>
<evidence type="ECO:0000313" key="4">
    <source>
        <dbReference type="Proteomes" id="UP000177122"/>
    </source>
</evidence>
<comment type="caution">
    <text evidence="3">The sequence shown here is derived from an EMBL/GenBank/DDBJ whole genome shotgun (WGS) entry which is preliminary data.</text>
</comment>
<dbReference type="EMBL" id="MHLI01000008">
    <property type="protein sequence ID" value="OGZ05642.1"/>
    <property type="molecule type" value="Genomic_DNA"/>
</dbReference>
<dbReference type="Proteomes" id="UP000177122">
    <property type="component" value="Unassembled WGS sequence"/>
</dbReference>
<dbReference type="Gene3D" id="3.40.1480.10">
    <property type="entry name" value="MOFRL domain"/>
    <property type="match status" value="1"/>
</dbReference>
<dbReference type="AlphaFoldDB" id="A0A1G2CWM7"/>
<dbReference type="InterPro" id="IPR007835">
    <property type="entry name" value="MOFRL"/>
</dbReference>
<evidence type="ECO:0000259" key="2">
    <source>
        <dbReference type="Pfam" id="PF13660"/>
    </source>
</evidence>
<name>A0A1G2CWM7_9BACT</name>
<dbReference type="GO" id="GO:0008887">
    <property type="term" value="F:glycerate kinase activity"/>
    <property type="evidence" value="ECO:0007669"/>
    <property type="project" value="InterPro"/>
</dbReference>
<organism evidence="3 4">
    <name type="scientific">Candidatus Lloydbacteria bacterium RIFCSPHIGHO2_01_FULL_49_22</name>
    <dbReference type="NCBI Taxonomy" id="1798658"/>
    <lineage>
        <taxon>Bacteria</taxon>
        <taxon>Candidatus Lloydiibacteriota</taxon>
    </lineage>
</organism>
<evidence type="ECO:0000259" key="1">
    <source>
        <dbReference type="Pfam" id="PF05161"/>
    </source>
</evidence>
<sequence length="431" mass="46341">MSGAIIKNIDVLATTPLRRDALSILEAGYQAVLTERVVREQVEMKGNDICIKENAICLSDFDRIFFVGIGKCAVDAALVFEDILGDHITDGIVLDVKAGNFKKIRSFIGTHPFPSEYNVSVTKKIVHMLEKATARDLVLVVVSGGGSSLLCLPHEMPISKIEEITKALWKGGATISEVNTVRKHISDIAGGQLAKILYPATVASFIFSDVPGDDMSVVASGPTVRDVTTIMDAEHILAKYDVLTHCQFPNCQLVETPKDEKYFQKVTNVTLVTNKTALLAMEARARALGYQAEIRDAALEGIAADLGAAFAIMPMPPASCYLYGGETTVHIAHNAGEGGRNQEFALGAVSVIPDHRVIVAAASDGWDNTSVAGAIVDAGDCKRAMNAAIDPNTYLRANDSYHFWKTNGGAIITGRTGINVADFYLLLSEKK</sequence>
<feature type="domain" description="MOFRL-associated" evidence="2">
    <location>
        <begin position="21"/>
        <end position="243"/>
    </location>
</feature>
<feature type="domain" description="MOFRL" evidence="1">
    <location>
        <begin position="320"/>
        <end position="422"/>
    </location>
</feature>
<dbReference type="InterPro" id="IPR025286">
    <property type="entry name" value="MOFRL_assoc_dom"/>
</dbReference>
<dbReference type="Pfam" id="PF05161">
    <property type="entry name" value="MOFRL"/>
    <property type="match status" value="1"/>
</dbReference>
<proteinExistence type="predicted"/>
<dbReference type="Pfam" id="PF13660">
    <property type="entry name" value="DUF4147"/>
    <property type="match status" value="1"/>
</dbReference>
<dbReference type="PANTHER" id="PTHR12227">
    <property type="entry name" value="GLYCERATE KINASE"/>
    <property type="match status" value="1"/>
</dbReference>
<evidence type="ECO:0000313" key="3">
    <source>
        <dbReference type="EMBL" id="OGZ05642.1"/>
    </source>
</evidence>
<dbReference type="InterPro" id="IPR038614">
    <property type="entry name" value="GK_N_sf"/>
</dbReference>
<protein>
    <recommendedName>
        <fullName evidence="5">Glycerate kinase</fullName>
    </recommendedName>
</protein>
<dbReference type="PANTHER" id="PTHR12227:SF0">
    <property type="entry name" value="GLYCERATE KINASE"/>
    <property type="match status" value="1"/>
</dbReference>
<dbReference type="GO" id="GO:0005737">
    <property type="term" value="C:cytoplasm"/>
    <property type="evidence" value="ECO:0007669"/>
    <property type="project" value="TreeGrafter"/>
</dbReference>
<evidence type="ECO:0008006" key="5">
    <source>
        <dbReference type="Google" id="ProtNLM"/>
    </source>
</evidence>
<gene>
    <name evidence="3" type="ORF">A2845_04770</name>
</gene>
<reference evidence="3 4" key="1">
    <citation type="journal article" date="2016" name="Nat. Commun.">
        <title>Thousands of microbial genomes shed light on interconnected biogeochemical processes in an aquifer system.</title>
        <authorList>
            <person name="Anantharaman K."/>
            <person name="Brown C.T."/>
            <person name="Hug L.A."/>
            <person name="Sharon I."/>
            <person name="Castelle C.J."/>
            <person name="Probst A.J."/>
            <person name="Thomas B.C."/>
            <person name="Singh A."/>
            <person name="Wilkins M.J."/>
            <person name="Karaoz U."/>
            <person name="Brodie E.L."/>
            <person name="Williams K.H."/>
            <person name="Hubbard S.S."/>
            <person name="Banfield J.F."/>
        </authorList>
    </citation>
    <scope>NUCLEOTIDE SEQUENCE [LARGE SCALE GENOMIC DNA]</scope>
</reference>
<dbReference type="Gene3D" id="3.40.50.10180">
    <property type="entry name" value="Glycerate kinase, MOFRL-like N-terminal domain"/>
    <property type="match status" value="1"/>
</dbReference>
<dbReference type="InterPro" id="IPR037035">
    <property type="entry name" value="GK-like_C_sf"/>
</dbReference>
<dbReference type="InterPro" id="IPR039760">
    <property type="entry name" value="MOFRL_protein"/>
</dbReference>